<dbReference type="WBParaSite" id="PS1159_v2.g22711.t1">
    <property type="protein sequence ID" value="PS1159_v2.g22711.t1"/>
    <property type="gene ID" value="PS1159_v2.g22711"/>
</dbReference>
<name>A0AC35G0N4_9BILA</name>
<protein>
    <submittedName>
        <fullName evidence="2">Dynamin-1-like protein</fullName>
    </submittedName>
</protein>
<sequence length="678" mass="77259">MDPLIFVINELRKLNTIVDNHFIKLPQIVAVGAQSAGKSSVIEGIVGWSFLPRGNDIVTRCPLVLNLVNVPEDDQRRQKTGITGDWATLDHISNKNFTDFEEVENEIRNKVPPKTVSSIPIILTIYSHKVVDLSLVDLPGTIKVNFEDKDNTMKQDIKAMVEEYVKNPKSLILAVTPANNDANNSDALHIAKKYDPERIRTICVLTKIDLMDKGTNAYDLLTGKKFPVKLGIIGVRCRSQEEVLNKTSVEDCLAQEAELFQKNYRPIARKNGMPYLRQQLNKLLVNHIAKHLPGLRDEINNMVNEQLIIQAELGAPPSEDPEMTVNEVIRIFAELFNKLLDGYQHDIETDKLVGGARINIAFKDFTSFKEIKPEDGLSQQVLINALRNSHGTRIPMFNSEFAFIQLAIRQMKRLKEPSVAFVDTIKTILLEIVDYCTEKITEHEKNRFPRLYKRINKIACDIVNERLQPTKNFVEELVEMQLNYINIRHRQFDLNAPIDFGQSNIFQPNPKNQEIPEVQVIPSEEDGYVNDEIGEKDDEIPVETFLPSSLKKSSVPKDGKKKFASSPKPNSTSLNLPEDVEIEQCKKLQNYVIQYFTIVRESLQFLLPKAIMMKLVNFVKDNIHRELVKKIKALGNEMKDLTAESQLITQQREQTAAKIEDLETAKTLLQNITEINVM</sequence>
<accession>A0AC35G0N4</accession>
<proteinExistence type="predicted"/>
<evidence type="ECO:0000313" key="1">
    <source>
        <dbReference type="Proteomes" id="UP000887580"/>
    </source>
</evidence>
<reference evidence="2" key="1">
    <citation type="submission" date="2022-11" db="UniProtKB">
        <authorList>
            <consortium name="WormBaseParasite"/>
        </authorList>
    </citation>
    <scope>IDENTIFICATION</scope>
</reference>
<evidence type="ECO:0000313" key="2">
    <source>
        <dbReference type="WBParaSite" id="PS1159_v2.g22711.t1"/>
    </source>
</evidence>
<organism evidence="1 2">
    <name type="scientific">Panagrolaimus sp. PS1159</name>
    <dbReference type="NCBI Taxonomy" id="55785"/>
    <lineage>
        <taxon>Eukaryota</taxon>
        <taxon>Metazoa</taxon>
        <taxon>Ecdysozoa</taxon>
        <taxon>Nematoda</taxon>
        <taxon>Chromadorea</taxon>
        <taxon>Rhabditida</taxon>
        <taxon>Tylenchina</taxon>
        <taxon>Panagrolaimomorpha</taxon>
        <taxon>Panagrolaimoidea</taxon>
        <taxon>Panagrolaimidae</taxon>
        <taxon>Panagrolaimus</taxon>
    </lineage>
</organism>
<dbReference type="Proteomes" id="UP000887580">
    <property type="component" value="Unplaced"/>
</dbReference>